<keyword evidence="3" id="KW-1003">Cell membrane</keyword>
<dbReference type="EMBL" id="SJKA01000006">
    <property type="protein sequence ID" value="TCC32223.1"/>
    <property type="molecule type" value="Genomic_DNA"/>
</dbReference>
<feature type="transmembrane region" description="Helical" evidence="7">
    <location>
        <begin position="12"/>
        <end position="32"/>
    </location>
</feature>
<keyword evidence="5 7" id="KW-1133">Transmembrane helix</keyword>
<evidence type="ECO:0000256" key="5">
    <source>
        <dbReference type="ARBA" id="ARBA00022989"/>
    </source>
</evidence>
<dbReference type="PROSITE" id="PS50928">
    <property type="entry name" value="ABC_TM1"/>
    <property type="match status" value="1"/>
</dbReference>
<feature type="transmembrane region" description="Helical" evidence="7">
    <location>
        <begin position="239"/>
        <end position="259"/>
    </location>
</feature>
<dbReference type="OrthoDB" id="9794684at2"/>
<evidence type="ECO:0000256" key="1">
    <source>
        <dbReference type="ARBA" id="ARBA00004651"/>
    </source>
</evidence>
<accession>A0A4R0IG10</accession>
<evidence type="ECO:0000313" key="9">
    <source>
        <dbReference type="EMBL" id="TCC32223.1"/>
    </source>
</evidence>
<feature type="transmembrane region" description="Helical" evidence="7">
    <location>
        <begin position="182"/>
        <end position="204"/>
    </location>
</feature>
<evidence type="ECO:0000256" key="2">
    <source>
        <dbReference type="ARBA" id="ARBA00022448"/>
    </source>
</evidence>
<dbReference type="Pfam" id="PF00528">
    <property type="entry name" value="BPD_transp_1"/>
    <property type="match status" value="1"/>
</dbReference>
<dbReference type="PANTHER" id="PTHR32243:SF18">
    <property type="entry name" value="INNER MEMBRANE ABC TRANSPORTER PERMEASE PROTEIN YCJP"/>
    <property type="match status" value="1"/>
</dbReference>
<comment type="similarity">
    <text evidence="7">Belongs to the binding-protein-dependent transport system permease family.</text>
</comment>
<gene>
    <name evidence="9" type="ORF">E0H50_18580</name>
</gene>
<reference evidence="9 10" key="1">
    <citation type="submission" date="2019-02" db="EMBL/GenBank/DDBJ databases">
        <title>Kribbella capetownensis sp. nov. and Kribbella speibonae sp. nov., isolated from soil.</title>
        <authorList>
            <person name="Curtis S.M."/>
            <person name="Norton I."/>
            <person name="Everest G.J."/>
            <person name="Meyers P.R."/>
        </authorList>
    </citation>
    <scope>NUCLEOTIDE SEQUENCE [LARGE SCALE GENOMIC DNA]</scope>
    <source>
        <strain evidence="9 10">DSM 27082</strain>
    </source>
</reference>
<dbReference type="CDD" id="cd06261">
    <property type="entry name" value="TM_PBP2"/>
    <property type="match status" value="1"/>
</dbReference>
<keyword evidence="6 7" id="KW-0472">Membrane</keyword>
<dbReference type="RefSeq" id="WP_131289945.1">
    <property type="nucleotide sequence ID" value="NZ_SJKA01000006.1"/>
</dbReference>
<feature type="transmembrane region" description="Helical" evidence="7">
    <location>
        <begin position="66"/>
        <end position="92"/>
    </location>
</feature>
<dbReference type="Proteomes" id="UP000292695">
    <property type="component" value="Unassembled WGS sequence"/>
</dbReference>
<protein>
    <submittedName>
        <fullName evidence="9">Carbohydrate ABC transporter permease</fullName>
    </submittedName>
</protein>
<dbReference type="GO" id="GO:0055085">
    <property type="term" value="P:transmembrane transport"/>
    <property type="evidence" value="ECO:0007669"/>
    <property type="project" value="InterPro"/>
</dbReference>
<dbReference type="AlphaFoldDB" id="A0A4R0IG10"/>
<organism evidence="9 10">
    <name type="scientific">Kribbella sindirgiensis</name>
    <dbReference type="NCBI Taxonomy" id="1124744"/>
    <lineage>
        <taxon>Bacteria</taxon>
        <taxon>Bacillati</taxon>
        <taxon>Actinomycetota</taxon>
        <taxon>Actinomycetes</taxon>
        <taxon>Propionibacteriales</taxon>
        <taxon>Kribbellaceae</taxon>
        <taxon>Kribbella</taxon>
    </lineage>
</organism>
<proteinExistence type="inferred from homology"/>
<dbReference type="SUPFAM" id="SSF161098">
    <property type="entry name" value="MetI-like"/>
    <property type="match status" value="1"/>
</dbReference>
<dbReference type="Gene3D" id="1.10.3720.10">
    <property type="entry name" value="MetI-like"/>
    <property type="match status" value="1"/>
</dbReference>
<feature type="transmembrane region" description="Helical" evidence="7">
    <location>
        <begin position="104"/>
        <end position="126"/>
    </location>
</feature>
<feature type="domain" description="ABC transmembrane type-1" evidence="8">
    <location>
        <begin position="67"/>
        <end position="260"/>
    </location>
</feature>
<feature type="transmembrane region" description="Helical" evidence="7">
    <location>
        <begin position="138"/>
        <end position="161"/>
    </location>
</feature>
<dbReference type="InterPro" id="IPR050901">
    <property type="entry name" value="BP-dep_ABC_trans_perm"/>
</dbReference>
<keyword evidence="2 7" id="KW-0813">Transport</keyword>
<comment type="subcellular location">
    <subcellularLocation>
        <location evidence="1 7">Cell membrane</location>
        <topology evidence="1 7">Multi-pass membrane protein</topology>
    </subcellularLocation>
</comment>
<evidence type="ECO:0000256" key="3">
    <source>
        <dbReference type="ARBA" id="ARBA00022475"/>
    </source>
</evidence>
<keyword evidence="10" id="KW-1185">Reference proteome</keyword>
<evidence type="ECO:0000313" key="10">
    <source>
        <dbReference type="Proteomes" id="UP000292695"/>
    </source>
</evidence>
<keyword evidence="4 7" id="KW-0812">Transmembrane</keyword>
<comment type="caution">
    <text evidence="9">The sequence shown here is derived from an EMBL/GenBank/DDBJ whole genome shotgun (WGS) entry which is preliminary data.</text>
</comment>
<dbReference type="InterPro" id="IPR000515">
    <property type="entry name" value="MetI-like"/>
</dbReference>
<dbReference type="PANTHER" id="PTHR32243">
    <property type="entry name" value="MALTOSE TRANSPORT SYSTEM PERMEASE-RELATED"/>
    <property type="match status" value="1"/>
</dbReference>
<dbReference type="InterPro" id="IPR035906">
    <property type="entry name" value="MetI-like_sf"/>
</dbReference>
<sequence>MRFLHGAVRPLLVYLFLAWCLAPILWLVSTSLKSDVQAFSPTPVWVFTPQWGNYLNAWQEGGMSQAMLISTTVATASSVAGVICGVPLAYLVTQVWPTESKASGRVTLLILLLTTLPPILGLTPMFRTLYAAQLSQTIAGITLIHAFYAVLLAFLIFRSFLVGFPREIREAGLVDGIGEWRILGRCVIPNLVGPMFATLVLALIQSWNEFLYALILTNGATQTVPVRVSGFLSFVGTNWSNLTAAGVIGTLPIVVFALLTRKYMARGLTFGGVK</sequence>
<name>A0A4R0IG10_9ACTN</name>
<evidence type="ECO:0000259" key="8">
    <source>
        <dbReference type="PROSITE" id="PS50928"/>
    </source>
</evidence>
<dbReference type="GO" id="GO:0005886">
    <property type="term" value="C:plasma membrane"/>
    <property type="evidence" value="ECO:0007669"/>
    <property type="project" value="UniProtKB-SubCell"/>
</dbReference>
<evidence type="ECO:0000256" key="7">
    <source>
        <dbReference type="RuleBase" id="RU363032"/>
    </source>
</evidence>
<evidence type="ECO:0000256" key="4">
    <source>
        <dbReference type="ARBA" id="ARBA00022692"/>
    </source>
</evidence>
<evidence type="ECO:0000256" key="6">
    <source>
        <dbReference type="ARBA" id="ARBA00023136"/>
    </source>
</evidence>